<dbReference type="RefSeq" id="XP_016639321.1">
    <property type="nucleotide sequence ID" value="XM_016790811.1"/>
</dbReference>
<keyword evidence="6" id="KW-0482">Metalloprotease</keyword>
<accession>A0A084FWR0</accession>
<name>A0A084FWR0_PSEDA</name>
<dbReference type="InterPro" id="IPR023612">
    <property type="entry name" value="Peptidase_M4"/>
</dbReference>
<dbReference type="InterPro" id="IPR013856">
    <property type="entry name" value="Peptidase_M4_domain"/>
</dbReference>
<dbReference type="EC" id="3.4.24.29" evidence="11"/>
<feature type="domain" description="Peptidase M4 C-terminal" evidence="9">
    <location>
        <begin position="255"/>
        <end position="319"/>
    </location>
</feature>
<evidence type="ECO:0000259" key="9">
    <source>
        <dbReference type="Pfam" id="PF02868"/>
    </source>
</evidence>
<dbReference type="EMBL" id="JOWA01000143">
    <property type="protein sequence ID" value="KEZ39522.1"/>
    <property type="molecule type" value="Genomic_DNA"/>
</dbReference>
<dbReference type="SUPFAM" id="SSF55486">
    <property type="entry name" value="Metalloproteases ('zincins'), catalytic domain"/>
    <property type="match status" value="1"/>
</dbReference>
<dbReference type="Pfam" id="PF16485">
    <property type="entry name" value="PLN_propep"/>
    <property type="match status" value="1"/>
</dbReference>
<protein>
    <submittedName>
        <fullName evidence="11">Thermolysin</fullName>
        <ecNumber evidence="11">3.4.24.27</ecNumber>
        <ecNumber evidence="11">3.4.24.29</ecNumber>
    </submittedName>
</protein>
<evidence type="ECO:0000256" key="2">
    <source>
        <dbReference type="ARBA" id="ARBA00022670"/>
    </source>
</evidence>
<dbReference type="OrthoDB" id="5332336at2759"/>
<dbReference type="KEGG" id="sapo:SAPIO_CDS9399"/>
<dbReference type="MEROPS" id="M04.025"/>
<dbReference type="PANTHER" id="PTHR43579:SF1">
    <property type="entry name" value="NEUTRAL METALLOPROTEINASE"/>
    <property type="match status" value="1"/>
</dbReference>
<keyword evidence="4 11" id="KW-0378">Hydrolase</keyword>
<feature type="domain" description="Protealysin N-terminal propeptide" evidence="10">
    <location>
        <begin position="69"/>
        <end position="104"/>
    </location>
</feature>
<feature type="compositionally biased region" description="Gly residues" evidence="7">
    <location>
        <begin position="357"/>
        <end position="366"/>
    </location>
</feature>
<feature type="domain" description="Peptidase M4" evidence="8">
    <location>
        <begin position="126"/>
        <end position="250"/>
    </location>
</feature>
<gene>
    <name evidence="11" type="ORF">SAPIO_CDS9399</name>
</gene>
<dbReference type="Pfam" id="PF01447">
    <property type="entry name" value="Peptidase_M4"/>
    <property type="match status" value="1"/>
</dbReference>
<dbReference type="CDD" id="cd09597">
    <property type="entry name" value="M4_TLP"/>
    <property type="match status" value="1"/>
</dbReference>
<comment type="caution">
    <text evidence="11">The sequence shown here is derived from an EMBL/GenBank/DDBJ whole genome shotgun (WGS) entry which is preliminary data.</text>
</comment>
<dbReference type="VEuPathDB" id="FungiDB:SAPIO_CDS9399"/>
<evidence type="ECO:0000256" key="6">
    <source>
        <dbReference type="ARBA" id="ARBA00023049"/>
    </source>
</evidence>
<evidence type="ECO:0000259" key="8">
    <source>
        <dbReference type="Pfam" id="PF01447"/>
    </source>
</evidence>
<dbReference type="GO" id="GO:0006508">
    <property type="term" value="P:proteolysis"/>
    <property type="evidence" value="ECO:0007669"/>
    <property type="project" value="UniProtKB-KW"/>
</dbReference>
<evidence type="ECO:0000259" key="10">
    <source>
        <dbReference type="Pfam" id="PF16485"/>
    </source>
</evidence>
<dbReference type="InterPro" id="IPR001570">
    <property type="entry name" value="Peptidase_M4_C_domain"/>
</dbReference>
<dbReference type="GO" id="GO:0046872">
    <property type="term" value="F:metal ion binding"/>
    <property type="evidence" value="ECO:0007669"/>
    <property type="project" value="UniProtKB-KW"/>
</dbReference>
<dbReference type="OMA" id="FCTIVPP"/>
<dbReference type="Proteomes" id="UP000028545">
    <property type="component" value="Unassembled WGS sequence"/>
</dbReference>
<organism evidence="11 12">
    <name type="scientific">Pseudallescheria apiosperma</name>
    <name type="common">Scedosporium apiospermum</name>
    <dbReference type="NCBI Taxonomy" id="563466"/>
    <lineage>
        <taxon>Eukaryota</taxon>
        <taxon>Fungi</taxon>
        <taxon>Dikarya</taxon>
        <taxon>Ascomycota</taxon>
        <taxon>Pezizomycotina</taxon>
        <taxon>Sordariomycetes</taxon>
        <taxon>Hypocreomycetidae</taxon>
        <taxon>Microascales</taxon>
        <taxon>Microascaceae</taxon>
        <taxon>Scedosporium</taxon>
    </lineage>
</organism>
<evidence type="ECO:0000256" key="4">
    <source>
        <dbReference type="ARBA" id="ARBA00022801"/>
    </source>
</evidence>
<keyword evidence="5" id="KW-0862">Zinc</keyword>
<dbReference type="PANTHER" id="PTHR43579">
    <property type="match status" value="1"/>
</dbReference>
<comment type="similarity">
    <text evidence="1">Belongs to the peptidase M4 family.</text>
</comment>
<feature type="compositionally biased region" description="Basic and acidic residues" evidence="7">
    <location>
        <begin position="368"/>
        <end position="378"/>
    </location>
</feature>
<dbReference type="AlphaFoldDB" id="A0A084FWR0"/>
<evidence type="ECO:0000256" key="3">
    <source>
        <dbReference type="ARBA" id="ARBA00022723"/>
    </source>
</evidence>
<evidence type="ECO:0000256" key="1">
    <source>
        <dbReference type="ARBA" id="ARBA00009388"/>
    </source>
</evidence>
<evidence type="ECO:0000256" key="5">
    <source>
        <dbReference type="ARBA" id="ARBA00022833"/>
    </source>
</evidence>
<dbReference type="GO" id="GO:0004222">
    <property type="term" value="F:metalloendopeptidase activity"/>
    <property type="evidence" value="ECO:0007669"/>
    <property type="project" value="InterPro"/>
</dbReference>
<dbReference type="GeneID" id="27728471"/>
<dbReference type="Gene3D" id="1.10.390.10">
    <property type="entry name" value="Neutral Protease Domain 2"/>
    <property type="match status" value="1"/>
</dbReference>
<dbReference type="Pfam" id="PF02868">
    <property type="entry name" value="Peptidase_M4_C"/>
    <property type="match status" value="1"/>
</dbReference>
<feature type="region of interest" description="Disordered" evidence="7">
    <location>
        <begin position="357"/>
        <end position="380"/>
    </location>
</feature>
<evidence type="ECO:0000313" key="11">
    <source>
        <dbReference type="EMBL" id="KEZ39522.1"/>
    </source>
</evidence>
<keyword evidence="2" id="KW-0645">Protease</keyword>
<dbReference type="InterPro" id="IPR027268">
    <property type="entry name" value="Peptidase_M4/M1_CTD_sf"/>
</dbReference>
<proteinExistence type="inferred from homology"/>
<dbReference type="InterPro" id="IPR032475">
    <property type="entry name" value="Protealysin_N_PP"/>
</dbReference>
<dbReference type="EC" id="3.4.24.27" evidence="11"/>
<keyword evidence="3" id="KW-0479">Metal-binding</keyword>
<evidence type="ECO:0000313" key="12">
    <source>
        <dbReference type="Proteomes" id="UP000028545"/>
    </source>
</evidence>
<reference evidence="11 12" key="1">
    <citation type="journal article" date="2014" name="Genome Announc.">
        <title>Draft genome sequence of the pathogenic fungus Scedosporium apiospermum.</title>
        <authorList>
            <person name="Vandeputte P."/>
            <person name="Ghamrawi S."/>
            <person name="Rechenmann M."/>
            <person name="Iltis A."/>
            <person name="Giraud S."/>
            <person name="Fleury M."/>
            <person name="Thornton C."/>
            <person name="Delhaes L."/>
            <person name="Meyer W."/>
            <person name="Papon N."/>
            <person name="Bouchara J.P."/>
        </authorList>
    </citation>
    <scope>NUCLEOTIDE SEQUENCE [LARGE SCALE GENOMIC DNA]</scope>
    <source>
        <strain evidence="11 12">IHEM 14462</strain>
    </source>
</reference>
<dbReference type="PRINTS" id="PR00730">
    <property type="entry name" value="THERMOLYSIN"/>
</dbReference>
<dbReference type="InterPro" id="IPR052759">
    <property type="entry name" value="Metalloprotease_M4"/>
</dbReference>
<dbReference type="HOGENOM" id="CLU_008590_0_3_1"/>
<keyword evidence="12" id="KW-1185">Reference proteome</keyword>
<evidence type="ECO:0000256" key="7">
    <source>
        <dbReference type="SAM" id="MobiDB-lite"/>
    </source>
</evidence>
<dbReference type="Gene3D" id="3.10.170.10">
    <property type="match status" value="1"/>
</dbReference>
<sequence length="392" mass="43299">MFDHCCYVVPPYLLRSISESENNPEPIRKAAEATLNRRIKISNSLHNRSKVLAENAGIRKSSRSLSKPSIVPIDLLRHIANSEDVDERVRKCARRDLAHLKGIHEKALAGKDGTATSSRKMAAVAEDESKKEHTFYWAVYDAKNSFAEFQLPGELIRAEGQPAAKDKAVNDAYDNVGQVLSAYKQLFNWNSVDNDNMHIISTVHFGENYENAYWDPDRMQIVFGDGDEFLSNFTGCVDVIGHELTHAVTENTTPLLYFGQSGALNEHVSDVFGIMVKQFVEKTDVEAADWLIGEGCIAPGVKGIALRSMKAPGTAYNDPRFCNFLEFANATINSAKTAFSEDVAKIVENAWKEVGVIEGGDGGDGNEGGDKKDDDKSDGGWLDWISDLCKPF</sequence>